<dbReference type="Gene3D" id="1.25.40.10">
    <property type="entry name" value="Tetratricopeptide repeat domain"/>
    <property type="match status" value="1"/>
</dbReference>
<dbReference type="SUPFAM" id="SSF48452">
    <property type="entry name" value="TPR-like"/>
    <property type="match status" value="1"/>
</dbReference>
<dbReference type="RefSeq" id="WP_096354046.1">
    <property type="nucleotide sequence ID" value="NZ_AP017313.1"/>
</dbReference>
<protein>
    <submittedName>
        <fullName evidence="1">Uncharacterized protein</fullName>
    </submittedName>
</protein>
<gene>
    <name evidence="1" type="ORF">MgSA37_03839</name>
</gene>
<sequence>MNQPFLQKDLGEHWRTVNPEVIEPYEEQFWDAVDLMDQAPAKAERIFKKIIRACGDAHMDAILHLGLLFNDRNKSIEGNALIIKAWHIAKEALPADFIIGYDQILWSHMDNRPLLRVFQAYAVELFKAKDYERAEGALDFLLRVNPADNQGIRYLMLECLLWREEYLKILKLEEEYEGDYSADFLYGKALALLQLDKTEEAISQLAIAKSAFPHVAAEFAKAVHEFPFDEFEQSYIFEGVFPLGSKQEAFHYWSKTRKFWEKDGRLETLLKMNVL</sequence>
<dbReference type="EMBL" id="AP017313">
    <property type="protein sequence ID" value="BAU55648.1"/>
    <property type="molecule type" value="Genomic_DNA"/>
</dbReference>
<dbReference type="Proteomes" id="UP000218263">
    <property type="component" value="Chromosome"/>
</dbReference>
<proteinExistence type="predicted"/>
<evidence type="ECO:0000313" key="1">
    <source>
        <dbReference type="EMBL" id="BAU55648.1"/>
    </source>
</evidence>
<dbReference type="KEGG" id="mgot:MgSA37_03839"/>
<dbReference type="InterPro" id="IPR006994">
    <property type="entry name" value="TCF25/Rqc1"/>
</dbReference>
<dbReference type="Pfam" id="PF04910">
    <property type="entry name" value="Tcf25"/>
    <property type="match status" value="1"/>
</dbReference>
<accession>A0A110B6C1</accession>
<dbReference type="AlphaFoldDB" id="A0A110B6C1"/>
<reference evidence="1 2" key="1">
    <citation type="submission" date="2015-12" db="EMBL/GenBank/DDBJ databases">
        <title>Genome sequence of Mucilaginibacter gotjawali.</title>
        <authorList>
            <person name="Lee J.S."/>
            <person name="Lee K.C."/>
            <person name="Kim K.K."/>
            <person name="Lee B.W."/>
        </authorList>
    </citation>
    <scope>NUCLEOTIDE SEQUENCE [LARGE SCALE GENOMIC DNA]</scope>
    <source>
        <strain evidence="1 2">SA3-7</strain>
    </source>
</reference>
<dbReference type="InterPro" id="IPR011990">
    <property type="entry name" value="TPR-like_helical_dom_sf"/>
</dbReference>
<keyword evidence="2" id="KW-1185">Reference proteome</keyword>
<evidence type="ECO:0000313" key="2">
    <source>
        <dbReference type="Proteomes" id="UP000218263"/>
    </source>
</evidence>
<dbReference type="OrthoDB" id="6399948at2"/>
<name>A0A110B6C1_9SPHI</name>
<organism evidence="1 2">
    <name type="scientific">Mucilaginibacter gotjawali</name>
    <dbReference type="NCBI Taxonomy" id="1550579"/>
    <lineage>
        <taxon>Bacteria</taxon>
        <taxon>Pseudomonadati</taxon>
        <taxon>Bacteroidota</taxon>
        <taxon>Sphingobacteriia</taxon>
        <taxon>Sphingobacteriales</taxon>
        <taxon>Sphingobacteriaceae</taxon>
        <taxon>Mucilaginibacter</taxon>
    </lineage>
</organism>